<dbReference type="PIRSF" id="PIRSF000440">
    <property type="entry name" value="CAT"/>
    <property type="match status" value="1"/>
</dbReference>
<accession>A0ABV4KB32</accession>
<protein>
    <submittedName>
        <fullName evidence="1">Chloramphenicol acetyltransferase</fullName>
    </submittedName>
</protein>
<dbReference type="RefSeq" id="WP_339653944.1">
    <property type="nucleotide sequence ID" value="NZ_CAXBLC010000002.1"/>
</dbReference>
<dbReference type="InterPro" id="IPR023213">
    <property type="entry name" value="CAT-like_dom_sf"/>
</dbReference>
<dbReference type="SUPFAM" id="SSF52777">
    <property type="entry name" value="CoA-dependent acyltransferases"/>
    <property type="match status" value="1"/>
</dbReference>
<dbReference type="PANTHER" id="PTHR38474:SF1">
    <property type="entry name" value="SLR0299 PROTEIN"/>
    <property type="match status" value="1"/>
</dbReference>
<dbReference type="Proteomes" id="UP001568894">
    <property type="component" value="Unassembled WGS sequence"/>
</dbReference>
<keyword evidence="2" id="KW-1185">Reference proteome</keyword>
<dbReference type="PANTHER" id="PTHR38474">
    <property type="entry name" value="SLR0299 PROTEIN"/>
    <property type="match status" value="1"/>
</dbReference>
<dbReference type="Gene3D" id="3.30.559.10">
    <property type="entry name" value="Chloramphenicol acetyltransferase-like domain"/>
    <property type="match status" value="1"/>
</dbReference>
<evidence type="ECO:0000313" key="2">
    <source>
        <dbReference type="Proteomes" id="UP001568894"/>
    </source>
</evidence>
<gene>
    <name evidence="1" type="ORF">QO192_06030</name>
</gene>
<evidence type="ECO:0000313" key="1">
    <source>
        <dbReference type="EMBL" id="MEZ7514839.1"/>
    </source>
</evidence>
<organism evidence="1 2">
    <name type="scientific">Flavobacterium frigidarium</name>
    <dbReference type="NCBI Taxonomy" id="99286"/>
    <lineage>
        <taxon>Bacteria</taxon>
        <taxon>Pseudomonadati</taxon>
        <taxon>Bacteroidota</taxon>
        <taxon>Flavobacteriia</taxon>
        <taxon>Flavobacteriales</taxon>
        <taxon>Flavobacteriaceae</taxon>
        <taxon>Flavobacterium</taxon>
    </lineage>
</organism>
<proteinExistence type="predicted"/>
<name>A0ABV4KB32_9FLAO</name>
<dbReference type="EMBL" id="JASMRN010000004">
    <property type="protein sequence ID" value="MEZ7514839.1"/>
    <property type="molecule type" value="Genomic_DNA"/>
</dbReference>
<sequence length="208" mass="24089">MKKKLDLQSWNRKEHFEFFKDFDEPFYGATVTIDCTHAYKKAKELECSFFIYSLHKTLLAINAIPEFRYRIENNEVIIHDNIDASATKGRPDGTFGFSLIPFSEDLTTFKIQAQKEMTRVESTAGLFTRSFDLDNLIHFSAIPWLNFTSLSHARSYSFPDSCPKISFGKITTENNRKTMPMSVHVHHALIDGLQLSQFIDLFQELMNN</sequence>
<reference evidence="1 2" key="1">
    <citation type="submission" date="2023-05" db="EMBL/GenBank/DDBJ databases">
        <title>Adaptations of aquatic viruses from atmosphere-close ecosystems of the Central Arctic Ocean.</title>
        <authorList>
            <person name="Rahlff J."/>
            <person name="Holmfeldt K."/>
        </authorList>
    </citation>
    <scope>NUCLEOTIDE SEQUENCE [LARGE SCALE GENOMIC DNA]</scope>
    <source>
        <strain evidence="1 2">Arc14</strain>
    </source>
</reference>
<dbReference type="Pfam" id="PF00302">
    <property type="entry name" value="CAT"/>
    <property type="match status" value="1"/>
</dbReference>
<dbReference type="SMART" id="SM01059">
    <property type="entry name" value="CAT"/>
    <property type="match status" value="1"/>
</dbReference>
<dbReference type="InterPro" id="IPR001707">
    <property type="entry name" value="Cmp_AcTrfase"/>
</dbReference>
<comment type="caution">
    <text evidence="1">The sequence shown here is derived from an EMBL/GenBank/DDBJ whole genome shotgun (WGS) entry which is preliminary data.</text>
</comment>